<evidence type="ECO:0000313" key="2">
    <source>
        <dbReference type="Proteomes" id="UP000006860"/>
    </source>
</evidence>
<reference evidence="2" key="1">
    <citation type="submission" date="2011-02" db="EMBL/GenBank/DDBJ databases">
        <title>The complete genome of Planctomyces brasiliensis DSM 5305.</title>
        <authorList>
            <person name="Lucas S."/>
            <person name="Copeland A."/>
            <person name="Lapidus A."/>
            <person name="Bruce D."/>
            <person name="Goodwin L."/>
            <person name="Pitluck S."/>
            <person name="Kyrpides N."/>
            <person name="Mavromatis K."/>
            <person name="Pagani I."/>
            <person name="Ivanova N."/>
            <person name="Ovchinnikova G."/>
            <person name="Lu M."/>
            <person name="Detter J.C."/>
            <person name="Han C."/>
            <person name="Land M."/>
            <person name="Hauser L."/>
            <person name="Markowitz V."/>
            <person name="Cheng J.-F."/>
            <person name="Hugenholtz P."/>
            <person name="Woyke T."/>
            <person name="Wu D."/>
            <person name="Tindall B."/>
            <person name="Pomrenke H.G."/>
            <person name="Brambilla E."/>
            <person name="Klenk H.-P."/>
            <person name="Eisen J.A."/>
        </authorList>
    </citation>
    <scope>NUCLEOTIDE SEQUENCE [LARGE SCALE GENOMIC DNA]</scope>
    <source>
        <strain evidence="2">ATCC 49424 / DSM 5305 / JCM 21570 / NBRC 103401 / IFAM 1448</strain>
    </source>
</reference>
<dbReference type="RefSeq" id="WP_013627683.1">
    <property type="nucleotide sequence ID" value="NC_015174.1"/>
</dbReference>
<accession>F0SNR5</accession>
<organism evidence="1 2">
    <name type="scientific">Rubinisphaera brasiliensis (strain ATCC 49424 / DSM 5305 / JCM 21570 / IAM 15109 / NBRC 103401 / IFAM 1448)</name>
    <name type="common">Planctomyces brasiliensis</name>
    <dbReference type="NCBI Taxonomy" id="756272"/>
    <lineage>
        <taxon>Bacteria</taxon>
        <taxon>Pseudomonadati</taxon>
        <taxon>Planctomycetota</taxon>
        <taxon>Planctomycetia</taxon>
        <taxon>Planctomycetales</taxon>
        <taxon>Planctomycetaceae</taxon>
        <taxon>Rubinisphaera</taxon>
    </lineage>
</organism>
<protein>
    <submittedName>
        <fullName evidence="1">Uncharacterized protein</fullName>
    </submittedName>
</protein>
<dbReference type="EMBL" id="CP002546">
    <property type="protein sequence ID" value="ADY58951.1"/>
    <property type="molecule type" value="Genomic_DNA"/>
</dbReference>
<dbReference type="AlphaFoldDB" id="F0SNR5"/>
<sequence length="45" mass="5283">MNDVLYLLACLLLPIVWGIVVNKAFTHWQQRSNKNHDPHGHDFQI</sequence>
<keyword evidence="2" id="KW-1185">Reference proteome</keyword>
<dbReference type="Proteomes" id="UP000006860">
    <property type="component" value="Chromosome"/>
</dbReference>
<dbReference type="HOGENOM" id="CLU_3204827_0_0_0"/>
<evidence type="ECO:0000313" key="1">
    <source>
        <dbReference type="EMBL" id="ADY58951.1"/>
    </source>
</evidence>
<proteinExistence type="predicted"/>
<name>F0SNR5_RUBBR</name>
<dbReference type="STRING" id="756272.Plabr_1339"/>
<gene>
    <name evidence="1" type="ordered locus">Plabr_1339</name>
</gene>
<dbReference type="KEGG" id="pbs:Plabr_1339"/>